<comment type="caution">
    <text evidence="1">The sequence shown here is derived from an EMBL/GenBank/DDBJ whole genome shotgun (WGS) entry which is preliminary data.</text>
</comment>
<dbReference type="CDD" id="cd21037">
    <property type="entry name" value="MLKL_NTD"/>
    <property type="match status" value="1"/>
</dbReference>
<proteinExistence type="predicted"/>
<dbReference type="InterPro" id="IPR036537">
    <property type="entry name" value="Adaptor_Cbl_N_dom_sf"/>
</dbReference>
<dbReference type="Proteomes" id="UP000789901">
    <property type="component" value="Unassembled WGS sequence"/>
</dbReference>
<evidence type="ECO:0000313" key="2">
    <source>
        <dbReference type="Proteomes" id="UP000789901"/>
    </source>
</evidence>
<organism evidence="1 2">
    <name type="scientific">Gigaspora margarita</name>
    <dbReference type="NCBI Taxonomy" id="4874"/>
    <lineage>
        <taxon>Eukaryota</taxon>
        <taxon>Fungi</taxon>
        <taxon>Fungi incertae sedis</taxon>
        <taxon>Mucoromycota</taxon>
        <taxon>Glomeromycotina</taxon>
        <taxon>Glomeromycetes</taxon>
        <taxon>Diversisporales</taxon>
        <taxon>Gigasporaceae</taxon>
        <taxon>Gigaspora</taxon>
    </lineage>
</organism>
<reference evidence="1 2" key="1">
    <citation type="submission" date="2021-06" db="EMBL/GenBank/DDBJ databases">
        <authorList>
            <person name="Kallberg Y."/>
            <person name="Tangrot J."/>
            <person name="Rosling A."/>
        </authorList>
    </citation>
    <scope>NUCLEOTIDE SEQUENCE [LARGE SCALE GENOMIC DNA]</scope>
    <source>
        <strain evidence="1 2">120-4 pot B 10/14</strain>
    </source>
</reference>
<sequence length="143" mass="16614">MTTKAEIDPETIPSAKPELGQFIEETVNVTNNALSPIVPMLGVVISLINEIFRIYENAQFNKNVSRSIINRMSSVETTIKRFMKSQTKYSKNFQDLQHQESFVKFQAILRNIKMFVEKVTRLRAFKTFLFATSIKKEFIELMK</sequence>
<gene>
    <name evidence="1" type="ORF">GMARGA_LOCUS43396</name>
</gene>
<keyword evidence="2" id="KW-1185">Reference proteome</keyword>
<dbReference type="EMBL" id="CAJVQB010139853">
    <property type="protein sequence ID" value="CAG8854575.1"/>
    <property type="molecule type" value="Genomic_DNA"/>
</dbReference>
<dbReference type="InterPro" id="IPR059179">
    <property type="entry name" value="MLKL-like_MCAfunc"/>
</dbReference>
<name>A0ABN7XIF8_GIGMA</name>
<dbReference type="Gene3D" id="1.20.930.20">
    <property type="entry name" value="Adaptor protein Cbl, N-terminal domain"/>
    <property type="match status" value="1"/>
</dbReference>
<accession>A0ABN7XIF8</accession>
<feature type="non-terminal residue" evidence="1">
    <location>
        <position position="143"/>
    </location>
</feature>
<evidence type="ECO:0000313" key="1">
    <source>
        <dbReference type="EMBL" id="CAG8854575.1"/>
    </source>
</evidence>
<protein>
    <submittedName>
        <fullName evidence="1">22841_t:CDS:1</fullName>
    </submittedName>
</protein>